<dbReference type="Pfam" id="PF18763">
    <property type="entry name" value="ddrB-ParB"/>
    <property type="match status" value="1"/>
</dbReference>
<evidence type="ECO:0000313" key="4">
    <source>
        <dbReference type="Proteomes" id="UP001596403"/>
    </source>
</evidence>
<evidence type="ECO:0000256" key="1">
    <source>
        <dbReference type="SAM" id="MobiDB-lite"/>
    </source>
</evidence>
<dbReference type="EMBL" id="JBHSWA010000001">
    <property type="protein sequence ID" value="MFC6640425.1"/>
    <property type="molecule type" value="Genomic_DNA"/>
</dbReference>
<dbReference type="Proteomes" id="UP001596403">
    <property type="component" value="Unassembled WGS sequence"/>
</dbReference>
<gene>
    <name evidence="3" type="ORF">ACFQAU_00350</name>
</gene>
<protein>
    <recommendedName>
        <fullName evidence="2">DdrB-like domain-containing protein</fullName>
    </recommendedName>
</protein>
<reference evidence="4" key="1">
    <citation type="journal article" date="2019" name="Int. J. Syst. Evol. Microbiol.">
        <title>The Global Catalogue of Microorganisms (GCM) 10K type strain sequencing project: providing services to taxonomists for standard genome sequencing and annotation.</title>
        <authorList>
            <consortium name="The Broad Institute Genomics Platform"/>
            <consortium name="The Broad Institute Genome Sequencing Center for Infectious Disease"/>
            <person name="Wu L."/>
            <person name="Ma J."/>
        </authorList>
    </citation>
    <scope>NUCLEOTIDE SEQUENCE [LARGE SCALE GENOMIC DNA]</scope>
    <source>
        <strain evidence="4">NBRC 111368</strain>
    </source>
</reference>
<proteinExistence type="predicted"/>
<dbReference type="InterPro" id="IPR041398">
    <property type="entry name" value="DdrB_dom"/>
</dbReference>
<dbReference type="Gene3D" id="1.10.530.10">
    <property type="match status" value="1"/>
</dbReference>
<organism evidence="3 4">
    <name type="scientific">Sulfitobacter profundi</name>
    <dbReference type="NCBI Taxonomy" id="2679961"/>
    <lineage>
        <taxon>Bacteria</taxon>
        <taxon>Pseudomonadati</taxon>
        <taxon>Pseudomonadota</taxon>
        <taxon>Alphaproteobacteria</taxon>
        <taxon>Rhodobacterales</taxon>
        <taxon>Roseobacteraceae</taxon>
        <taxon>Sulfitobacter</taxon>
    </lineage>
</organism>
<feature type="region of interest" description="Disordered" evidence="1">
    <location>
        <begin position="254"/>
        <end position="286"/>
    </location>
</feature>
<comment type="caution">
    <text evidence="3">The sequence shown here is derived from an EMBL/GenBank/DDBJ whole genome shotgun (WGS) entry which is preliminary data.</text>
</comment>
<dbReference type="RefSeq" id="WP_132443625.1">
    <property type="nucleotide sequence ID" value="NZ_JBHSWA010000001.1"/>
</dbReference>
<accession>A0ABW1YUZ3</accession>
<evidence type="ECO:0000259" key="2">
    <source>
        <dbReference type="Pfam" id="PF18763"/>
    </source>
</evidence>
<keyword evidence="4" id="KW-1185">Reference proteome</keyword>
<feature type="domain" description="DdrB-like" evidence="2">
    <location>
        <begin position="446"/>
        <end position="561"/>
    </location>
</feature>
<name>A0ABW1YUZ3_9RHOB</name>
<sequence length="934" mass="100583">MTFFLKKRSEEEQQQVDQLMFEGTPSFGERLQAQTKETRIRKDLNGQRAKMEKSVVEEITSQIPPEYIVAPDPEAGIPTPMHRHDTLFASINRAKAANPKFSNLPTSIEELDAEVDRRRKEELQEAQDVLAQADGFVPELLGDLWAEVTTPEGAIMLGTGLTGPARLGTTMLVEGGLAALDETRTLATQQQVADQLDIDPPRPVAQIGLAGLTGAGFAGVLVGGGHALSYAVNRQRTTGLRRPADAPQLRYAQSVEETETALSQGSDLPTDTAPPPSATPRYIDTPPGWEPIKNGIFAGESGGDYNALFGYQNRTGGRFAEVKLTEMTVDQAIEFSSVRGEYGQWVKGQIGRVATPMGAYQIVGTTLRLAKKGLGLRGDELMDEALQDQLGIWIYRKQGTKAWEGYRGPRSTPPAPATGDAPATDFASYATSRGYTASGQVTAGRDFRIDVDYEVVDASTLTRASGNLQPRDRGRASSDEQVSEIAASLDPARLMPAPEADRGAPIIGPDNIVESGNGRVMAIQRAFEQHPDRAAAYLEEIEAAGFEVPEGVEQPVLVGRRRSELTDSQRQNFVRQANFSATARMSATERAAVDARSLDADTVAMFDPAQPLTARANVPFTQRVLNSLPQTERNALVDGVGRLNAEGVTRVRQAMFARAFDAPDILARFAEADAGDLRGLMDALEGAAPSWASMRSAVQEGRLRDELDVTPFLMEAMRTIADARRIATRDNKASAQMVEELLADVDLLDGALPPLTAALVRMMYPDGRALPAPKITAFLDRFAAEAQKVGKTDAALFDDTVGVLDILKTIDSRAFGQLTEIGTARIPATPPRSADMPSDAIPENAFAEGASSPELQEADDVLAAGFDERASQKVDDRQAAADIRALADDVAAGEDLAIPMADGTTFSTRQVLDDLDQDEALETIIDLCTMKGAA</sequence>
<evidence type="ECO:0000313" key="3">
    <source>
        <dbReference type="EMBL" id="MFC6640425.1"/>
    </source>
</evidence>